<feature type="transmembrane region" description="Helical" evidence="1">
    <location>
        <begin position="6"/>
        <end position="28"/>
    </location>
</feature>
<evidence type="ECO:0000256" key="1">
    <source>
        <dbReference type="SAM" id="Phobius"/>
    </source>
</evidence>
<organism evidence="3 4">
    <name type="scientific">Goodea atripinnis</name>
    <dbReference type="NCBI Taxonomy" id="208336"/>
    <lineage>
        <taxon>Eukaryota</taxon>
        <taxon>Metazoa</taxon>
        <taxon>Chordata</taxon>
        <taxon>Craniata</taxon>
        <taxon>Vertebrata</taxon>
        <taxon>Euteleostomi</taxon>
        <taxon>Actinopterygii</taxon>
        <taxon>Neopterygii</taxon>
        <taxon>Teleostei</taxon>
        <taxon>Neoteleostei</taxon>
        <taxon>Acanthomorphata</taxon>
        <taxon>Ovalentaria</taxon>
        <taxon>Atherinomorphae</taxon>
        <taxon>Cyprinodontiformes</taxon>
        <taxon>Goodeidae</taxon>
        <taxon>Goodea</taxon>
    </lineage>
</organism>
<keyword evidence="4" id="KW-1185">Reference proteome</keyword>
<dbReference type="InterPro" id="IPR045579">
    <property type="entry name" value="AGK_C"/>
</dbReference>
<dbReference type="Proteomes" id="UP001476798">
    <property type="component" value="Unassembled WGS sequence"/>
</dbReference>
<protein>
    <recommendedName>
        <fullName evidence="2">Acylglycerol kinase C-terminal domain-containing protein</fullName>
    </recommendedName>
</protein>
<dbReference type="EMBL" id="JAHRIO010020554">
    <property type="protein sequence ID" value="MEQ2164735.1"/>
    <property type="molecule type" value="Genomic_DNA"/>
</dbReference>
<name>A0ABV0N026_9TELE</name>
<accession>A0ABV0N026</accession>
<keyword evidence="1" id="KW-0812">Transmembrane</keyword>
<keyword evidence="1" id="KW-0472">Membrane</keyword>
<keyword evidence="1" id="KW-1133">Transmembrane helix</keyword>
<evidence type="ECO:0000313" key="4">
    <source>
        <dbReference type="Proteomes" id="UP001476798"/>
    </source>
</evidence>
<reference evidence="3 4" key="1">
    <citation type="submission" date="2021-06" db="EMBL/GenBank/DDBJ databases">
        <authorList>
            <person name="Palmer J.M."/>
        </authorList>
    </citation>
    <scope>NUCLEOTIDE SEQUENCE [LARGE SCALE GENOMIC DNA]</scope>
    <source>
        <strain evidence="3 4">GA_2019</strain>
        <tissue evidence="3">Muscle</tissue>
    </source>
</reference>
<dbReference type="Pfam" id="PF19712">
    <property type="entry name" value="AGK_C"/>
    <property type="match status" value="1"/>
</dbReference>
<gene>
    <name evidence="3" type="ORF">GOODEAATRI_009838</name>
</gene>
<proteinExistence type="predicted"/>
<evidence type="ECO:0000259" key="2">
    <source>
        <dbReference type="Pfam" id="PF19712"/>
    </source>
</evidence>
<evidence type="ECO:0000313" key="3">
    <source>
        <dbReference type="EMBL" id="MEQ2164735.1"/>
    </source>
</evidence>
<comment type="caution">
    <text evidence="3">The sequence shown here is derived from an EMBL/GenBank/DDBJ whole genome shotgun (WGS) entry which is preliminary data.</text>
</comment>
<sequence length="159" mass="18159">MKRVNWIAGYFELLILLRMLVNVAVLFLPMLSSFKRQKCLVNLAQRDRRQSQPLSPATVDITAATMSILKGETVPVDVLHIKGETQQPVFALIGLRWGAFRDEWPLVQDVSVSLMAPRPRPPDLPPQKPPRPNLLYRILCRLNNYWSPPPEGIFDYVDA</sequence>
<feature type="domain" description="Acylglycerol kinase C-terminal" evidence="2">
    <location>
        <begin position="103"/>
        <end position="154"/>
    </location>
</feature>